<evidence type="ECO:0000256" key="1">
    <source>
        <dbReference type="ARBA" id="ARBA00010062"/>
    </source>
</evidence>
<accession>A0A109W3K6</accession>
<dbReference type="RefSeq" id="WP_062251353.1">
    <property type="nucleotide sequence ID" value="NZ_CP014229.1"/>
</dbReference>
<dbReference type="SUPFAM" id="SSF53822">
    <property type="entry name" value="Periplasmic binding protein-like I"/>
    <property type="match status" value="1"/>
</dbReference>
<proteinExistence type="inferred from homology"/>
<protein>
    <submittedName>
        <fullName evidence="7">Branched chain amino acid ABC transporter substrate-binding protein</fullName>
    </submittedName>
</protein>
<dbReference type="PANTHER" id="PTHR47151">
    <property type="entry name" value="LEU/ILE/VAL-BINDING ABC TRANSPORTER SUBUNIT"/>
    <property type="match status" value="1"/>
</dbReference>
<feature type="signal peptide" evidence="5">
    <location>
        <begin position="1"/>
        <end position="23"/>
    </location>
</feature>
<name>A0A109W3K6_9BACT</name>
<keyword evidence="4" id="KW-0029">Amino-acid transport</keyword>
<dbReference type="EMBL" id="CP014229">
    <property type="protein sequence ID" value="AMD88863.1"/>
    <property type="molecule type" value="Genomic_DNA"/>
</dbReference>
<evidence type="ECO:0000313" key="7">
    <source>
        <dbReference type="EMBL" id="AMD88863.1"/>
    </source>
</evidence>
<keyword evidence="3 5" id="KW-0732">Signal</keyword>
<evidence type="ECO:0000256" key="2">
    <source>
        <dbReference type="ARBA" id="ARBA00022448"/>
    </source>
</evidence>
<evidence type="ECO:0000256" key="5">
    <source>
        <dbReference type="SAM" id="SignalP"/>
    </source>
</evidence>
<dbReference type="Pfam" id="PF13458">
    <property type="entry name" value="Peripla_BP_6"/>
    <property type="match status" value="1"/>
</dbReference>
<dbReference type="PANTHER" id="PTHR47151:SF2">
    <property type="entry name" value="AMINO ACID BINDING PROTEIN"/>
    <property type="match status" value="1"/>
</dbReference>
<dbReference type="InterPro" id="IPR000709">
    <property type="entry name" value="Leu_Ile_Val-bd"/>
</dbReference>
<dbReference type="KEGG" id="dfi:AXF13_01310"/>
<sequence>MKGLHLWLGALALALLLPAAALAADLKVGLMCPLTGKWASEGQDMKNIVSLLVDEANSKGGVNGQKIKLVVEDDAGDPRTAALAAQKLASAGVVAVIGTYGSAVTEASQNILDEAGLVQIGTGSTSVRLTEKGLPLFFRTCPRDDAQGKSAAAAIVKGGYKAVALLHDNSSYAKGLAEETRTALEKAGVKVLFYDALTPGERDYTAILTKLKAAGPDLVFFTGYYPETGMLLRQKREMGWNVPMMGGDAANHQDLVKIAGPEAAAGYFFISPPLPQDMDMPEARNFLTAYKAKYNSVPVSVWAVLAGDAFKVIEAALAAGKTEPEQMAAWLKQLKDMPGLSGALGFDAKGDRVGEFYRTYVVDGKGAFVLQPK</sequence>
<evidence type="ECO:0000256" key="3">
    <source>
        <dbReference type="ARBA" id="ARBA00022729"/>
    </source>
</evidence>
<gene>
    <name evidence="7" type="ORF">AXF13_01310</name>
</gene>
<organism evidence="7 8">
    <name type="scientific">Desulfovibrio fairfieldensis</name>
    <dbReference type="NCBI Taxonomy" id="44742"/>
    <lineage>
        <taxon>Bacteria</taxon>
        <taxon>Pseudomonadati</taxon>
        <taxon>Thermodesulfobacteriota</taxon>
        <taxon>Desulfovibrionia</taxon>
        <taxon>Desulfovibrionales</taxon>
        <taxon>Desulfovibrionaceae</taxon>
        <taxon>Desulfovibrio</taxon>
    </lineage>
</organism>
<evidence type="ECO:0000259" key="6">
    <source>
        <dbReference type="Pfam" id="PF13458"/>
    </source>
</evidence>
<dbReference type="CDD" id="cd06342">
    <property type="entry name" value="PBP1_ABC_LIVBP-like"/>
    <property type="match status" value="1"/>
</dbReference>
<evidence type="ECO:0000256" key="4">
    <source>
        <dbReference type="ARBA" id="ARBA00022970"/>
    </source>
</evidence>
<dbReference type="GO" id="GO:0006865">
    <property type="term" value="P:amino acid transport"/>
    <property type="evidence" value="ECO:0007669"/>
    <property type="project" value="UniProtKB-KW"/>
</dbReference>
<dbReference type="AlphaFoldDB" id="A0A109W3K6"/>
<dbReference type="InterPro" id="IPR028081">
    <property type="entry name" value="Leu-bd"/>
</dbReference>
<feature type="domain" description="Leucine-binding protein" evidence="6">
    <location>
        <begin position="26"/>
        <end position="365"/>
    </location>
</feature>
<dbReference type="STRING" id="44742.AXF13_01310"/>
<evidence type="ECO:0000313" key="8">
    <source>
        <dbReference type="Proteomes" id="UP000069241"/>
    </source>
</evidence>
<keyword evidence="8" id="KW-1185">Reference proteome</keyword>
<feature type="chain" id="PRO_5007141276" evidence="5">
    <location>
        <begin position="24"/>
        <end position="373"/>
    </location>
</feature>
<dbReference type="Gene3D" id="3.40.50.2300">
    <property type="match status" value="2"/>
</dbReference>
<dbReference type="InterPro" id="IPR028082">
    <property type="entry name" value="Peripla_BP_I"/>
</dbReference>
<reference evidence="8" key="1">
    <citation type="submission" date="2016-02" db="EMBL/GenBank/DDBJ databases">
        <authorList>
            <person name="Holder M.E."/>
            <person name="Ajami N.J."/>
            <person name="Petrosino J.F."/>
        </authorList>
    </citation>
    <scope>NUCLEOTIDE SEQUENCE [LARGE SCALE GENOMIC DNA]</scope>
    <source>
        <strain evidence="8">CCUG 45958</strain>
    </source>
</reference>
<keyword evidence="2" id="KW-0813">Transport</keyword>
<dbReference type="Proteomes" id="UP000069241">
    <property type="component" value="Chromosome"/>
</dbReference>
<comment type="similarity">
    <text evidence="1">Belongs to the leucine-binding protein family.</text>
</comment>
<dbReference type="PRINTS" id="PR00337">
    <property type="entry name" value="LEUILEVALBP"/>
</dbReference>